<feature type="transmembrane region" description="Helical" evidence="1">
    <location>
        <begin position="6"/>
        <end position="25"/>
    </location>
</feature>
<keyword evidence="1" id="KW-1133">Transmembrane helix</keyword>
<organism evidence="2">
    <name type="scientific">Cladocopium goreaui</name>
    <dbReference type="NCBI Taxonomy" id="2562237"/>
    <lineage>
        <taxon>Eukaryota</taxon>
        <taxon>Sar</taxon>
        <taxon>Alveolata</taxon>
        <taxon>Dinophyceae</taxon>
        <taxon>Suessiales</taxon>
        <taxon>Symbiodiniaceae</taxon>
        <taxon>Cladocopium</taxon>
    </lineage>
</organism>
<gene>
    <name evidence="2" type="ORF">C1SCF055_LOCUS27070</name>
</gene>
<keyword evidence="4" id="KW-1185">Reference proteome</keyword>
<evidence type="ECO:0000313" key="4">
    <source>
        <dbReference type="Proteomes" id="UP001152797"/>
    </source>
</evidence>
<comment type="caution">
    <text evidence="2">The sequence shown here is derived from an EMBL/GenBank/DDBJ whole genome shotgun (WGS) entry which is preliminary data.</text>
</comment>
<feature type="transmembrane region" description="Helical" evidence="1">
    <location>
        <begin position="69"/>
        <end position="91"/>
    </location>
</feature>
<dbReference type="AlphaFoldDB" id="A0A9P1D1P1"/>
<evidence type="ECO:0000313" key="2">
    <source>
        <dbReference type="EMBL" id="CAI4000992.1"/>
    </source>
</evidence>
<protein>
    <submittedName>
        <fullName evidence="2">Uncharacterized protein</fullName>
    </submittedName>
</protein>
<feature type="transmembrane region" description="Helical" evidence="1">
    <location>
        <begin position="111"/>
        <end position="137"/>
    </location>
</feature>
<feature type="transmembrane region" description="Helical" evidence="1">
    <location>
        <begin position="158"/>
        <end position="176"/>
    </location>
</feature>
<accession>A0A9P1D1P1</accession>
<evidence type="ECO:0000256" key="1">
    <source>
        <dbReference type="SAM" id="Phobius"/>
    </source>
</evidence>
<reference evidence="3 4" key="2">
    <citation type="submission" date="2024-05" db="EMBL/GenBank/DDBJ databases">
        <authorList>
            <person name="Chen Y."/>
            <person name="Shah S."/>
            <person name="Dougan E. K."/>
            <person name="Thang M."/>
            <person name="Chan C."/>
        </authorList>
    </citation>
    <scope>NUCLEOTIDE SEQUENCE [LARGE SCALE GENOMIC DNA]</scope>
</reference>
<proteinExistence type="predicted"/>
<sequence length="201" mass="22719">MDFGEVALLAVSSCSLLVHLLLGVWRSHGVTRPWRWLKDWCSVFLWGIQWEEGVDKVVAEKLTNTQRRLGTLMSSATLNLYSVSVLVSLFLGRPTFALSQEDENLLMLPRLLLAVCHFHPLSVLAWNLIISLSIIFSTASGEMDIMQGDWASLVRNELMSTFAFFLVSFCCWIWMLECSRRDVATSMLQVERSASRSLLGA</sequence>
<feature type="non-terminal residue" evidence="2">
    <location>
        <position position="1"/>
    </location>
</feature>
<dbReference type="EMBL" id="CAMXCT010002870">
    <property type="protein sequence ID" value="CAI4000992.1"/>
    <property type="molecule type" value="Genomic_DNA"/>
</dbReference>
<keyword evidence="1" id="KW-0812">Transmembrane</keyword>
<name>A0A9P1D1P1_9DINO</name>
<reference evidence="2" key="1">
    <citation type="submission" date="2022-10" db="EMBL/GenBank/DDBJ databases">
        <authorList>
            <person name="Chen Y."/>
            <person name="Dougan E. K."/>
            <person name="Chan C."/>
            <person name="Rhodes N."/>
            <person name="Thang M."/>
        </authorList>
    </citation>
    <scope>NUCLEOTIDE SEQUENCE</scope>
</reference>
<keyword evidence="1" id="KW-0472">Membrane</keyword>
<dbReference type="EMBL" id="CAMXCT030002870">
    <property type="protein sequence ID" value="CAL4788304.1"/>
    <property type="molecule type" value="Genomic_DNA"/>
</dbReference>
<dbReference type="EMBL" id="CAMXCT020002870">
    <property type="protein sequence ID" value="CAL1154367.1"/>
    <property type="molecule type" value="Genomic_DNA"/>
</dbReference>
<evidence type="ECO:0000313" key="3">
    <source>
        <dbReference type="EMBL" id="CAL4788304.1"/>
    </source>
</evidence>
<dbReference type="Proteomes" id="UP001152797">
    <property type="component" value="Unassembled WGS sequence"/>
</dbReference>